<protein>
    <recommendedName>
        <fullName evidence="4">HTH luxR-type domain-containing protein</fullName>
    </recommendedName>
</protein>
<dbReference type="Pfam" id="PF00196">
    <property type="entry name" value="GerE"/>
    <property type="match status" value="1"/>
</dbReference>
<proteinExistence type="predicted"/>
<dbReference type="SMART" id="SM00421">
    <property type="entry name" value="HTH_LUXR"/>
    <property type="match status" value="1"/>
</dbReference>
<sequence>MVRSDLEYAFDTQWRVLGSDLPNPEINKPVIPGRRFRVDRSWASVKLAVELEGGAMGRKVHCHNCNVIVRATKTDGSVGREIRAGGGHQTQRFFSDIEKYNLLTAHGWKLLRFTRKDVFETPFEMVNIIRTVIEKHSHPIDMLESLTKREEQVLYLIASGLVTGDIASRLGVSRNTIKGHAQNMCQKLCAKNRTAAVARAAAWGLIDFAKIPFPEDIILIK</sequence>
<dbReference type="GO" id="GO:0006355">
    <property type="term" value="P:regulation of DNA-templated transcription"/>
    <property type="evidence" value="ECO:0007669"/>
    <property type="project" value="InterPro"/>
</dbReference>
<dbReference type="InterPro" id="IPR036388">
    <property type="entry name" value="WH-like_DNA-bd_sf"/>
</dbReference>
<evidence type="ECO:0000259" key="4">
    <source>
        <dbReference type="PROSITE" id="PS50043"/>
    </source>
</evidence>
<name>A0A0F9H5S8_9ZZZZ</name>
<dbReference type="Gene3D" id="1.10.10.10">
    <property type="entry name" value="Winged helix-like DNA-binding domain superfamily/Winged helix DNA-binding domain"/>
    <property type="match status" value="1"/>
</dbReference>
<dbReference type="CDD" id="cd06170">
    <property type="entry name" value="LuxR_C_like"/>
    <property type="match status" value="1"/>
</dbReference>
<evidence type="ECO:0000313" key="5">
    <source>
        <dbReference type="EMBL" id="KKL70632.1"/>
    </source>
</evidence>
<dbReference type="PROSITE" id="PS00622">
    <property type="entry name" value="HTH_LUXR_1"/>
    <property type="match status" value="1"/>
</dbReference>
<keyword evidence="3" id="KW-0804">Transcription</keyword>
<feature type="domain" description="HTH luxR-type" evidence="4">
    <location>
        <begin position="139"/>
        <end position="204"/>
    </location>
</feature>
<reference evidence="5" key="1">
    <citation type="journal article" date="2015" name="Nature">
        <title>Complex archaea that bridge the gap between prokaryotes and eukaryotes.</title>
        <authorList>
            <person name="Spang A."/>
            <person name="Saw J.H."/>
            <person name="Jorgensen S.L."/>
            <person name="Zaremba-Niedzwiedzka K."/>
            <person name="Martijn J."/>
            <person name="Lind A.E."/>
            <person name="van Eijk R."/>
            <person name="Schleper C."/>
            <person name="Guy L."/>
            <person name="Ettema T.J."/>
        </authorList>
    </citation>
    <scope>NUCLEOTIDE SEQUENCE</scope>
</reference>
<dbReference type="InterPro" id="IPR000792">
    <property type="entry name" value="Tscrpt_reg_LuxR_C"/>
</dbReference>
<dbReference type="PANTHER" id="PTHR44688:SF16">
    <property type="entry name" value="DNA-BINDING TRANSCRIPTIONAL ACTIVATOR DEVR_DOSR"/>
    <property type="match status" value="1"/>
</dbReference>
<gene>
    <name evidence="5" type="ORF">LCGC14_2102970</name>
</gene>
<dbReference type="GO" id="GO:0003677">
    <property type="term" value="F:DNA binding"/>
    <property type="evidence" value="ECO:0007669"/>
    <property type="project" value="UniProtKB-KW"/>
</dbReference>
<dbReference type="AlphaFoldDB" id="A0A0F9H5S8"/>
<dbReference type="EMBL" id="LAZR01025842">
    <property type="protein sequence ID" value="KKL70632.1"/>
    <property type="molecule type" value="Genomic_DNA"/>
</dbReference>
<comment type="caution">
    <text evidence="5">The sequence shown here is derived from an EMBL/GenBank/DDBJ whole genome shotgun (WGS) entry which is preliminary data.</text>
</comment>
<organism evidence="5">
    <name type="scientific">marine sediment metagenome</name>
    <dbReference type="NCBI Taxonomy" id="412755"/>
    <lineage>
        <taxon>unclassified sequences</taxon>
        <taxon>metagenomes</taxon>
        <taxon>ecological metagenomes</taxon>
    </lineage>
</organism>
<evidence type="ECO:0000256" key="2">
    <source>
        <dbReference type="ARBA" id="ARBA00023125"/>
    </source>
</evidence>
<dbReference type="SUPFAM" id="SSF46894">
    <property type="entry name" value="C-terminal effector domain of the bipartite response regulators"/>
    <property type="match status" value="1"/>
</dbReference>
<dbReference type="PANTHER" id="PTHR44688">
    <property type="entry name" value="DNA-BINDING TRANSCRIPTIONAL ACTIVATOR DEVR_DOSR"/>
    <property type="match status" value="1"/>
</dbReference>
<accession>A0A0F9H5S8</accession>
<evidence type="ECO:0000256" key="1">
    <source>
        <dbReference type="ARBA" id="ARBA00023015"/>
    </source>
</evidence>
<keyword evidence="2" id="KW-0238">DNA-binding</keyword>
<dbReference type="InterPro" id="IPR016032">
    <property type="entry name" value="Sig_transdc_resp-reg_C-effctor"/>
</dbReference>
<dbReference type="PROSITE" id="PS50043">
    <property type="entry name" value="HTH_LUXR_2"/>
    <property type="match status" value="1"/>
</dbReference>
<keyword evidence="1" id="KW-0805">Transcription regulation</keyword>
<evidence type="ECO:0000256" key="3">
    <source>
        <dbReference type="ARBA" id="ARBA00023163"/>
    </source>
</evidence>
<dbReference type="PRINTS" id="PR00038">
    <property type="entry name" value="HTHLUXR"/>
</dbReference>